<feature type="transmembrane region" description="Helical" evidence="1">
    <location>
        <begin position="109"/>
        <end position="132"/>
    </location>
</feature>
<evidence type="ECO:0000313" key="3">
    <source>
        <dbReference type="RefSeq" id="XP_030371788.1"/>
    </source>
</evidence>
<dbReference type="Proteomes" id="UP000504634">
    <property type="component" value="Unplaced"/>
</dbReference>
<name>A0A6J2T9I0_DROLE</name>
<keyword evidence="2" id="KW-1185">Reference proteome</keyword>
<dbReference type="RefSeq" id="XP_030371788.1">
    <property type="nucleotide sequence ID" value="XM_030515928.1"/>
</dbReference>
<reference evidence="3" key="1">
    <citation type="submission" date="2025-08" db="UniProtKB">
        <authorList>
            <consortium name="RefSeq"/>
        </authorList>
    </citation>
    <scope>IDENTIFICATION</scope>
    <source>
        <strain evidence="3">11010-0011.00</strain>
        <tissue evidence="3">Whole body</tissue>
    </source>
</reference>
<feature type="transmembrane region" description="Helical" evidence="1">
    <location>
        <begin position="12"/>
        <end position="33"/>
    </location>
</feature>
<sequence length="137" mass="15801">MFFEHCCFCFSLRSGCLTIAATIIAFYFVEITVHGEHSIFIYSKKARWVKIMQGLINANGILSSLLMMYGAYRYKKCPVLTWLVVFLLIFILYVIFCVLDIFSAHARTGILGAQFGIILILLYCLLIVHSFYTQMRE</sequence>
<dbReference type="OrthoDB" id="7826201at2759"/>
<keyword evidence="1" id="KW-0472">Membrane</keyword>
<protein>
    <submittedName>
        <fullName evidence="3">Uncharacterized protein LOC115622032 isoform X1</fullName>
    </submittedName>
</protein>
<proteinExistence type="predicted"/>
<dbReference type="AlphaFoldDB" id="A0A6J2T9I0"/>
<keyword evidence="1" id="KW-1133">Transmembrane helix</keyword>
<keyword evidence="1" id="KW-0812">Transmembrane</keyword>
<evidence type="ECO:0000256" key="1">
    <source>
        <dbReference type="SAM" id="Phobius"/>
    </source>
</evidence>
<feature type="transmembrane region" description="Helical" evidence="1">
    <location>
        <begin position="80"/>
        <end position="102"/>
    </location>
</feature>
<accession>A0A6J2T9I0</accession>
<feature type="transmembrane region" description="Helical" evidence="1">
    <location>
        <begin position="54"/>
        <end position="74"/>
    </location>
</feature>
<evidence type="ECO:0000313" key="2">
    <source>
        <dbReference type="Proteomes" id="UP000504634"/>
    </source>
</evidence>
<organism evidence="2 3">
    <name type="scientific">Drosophila lebanonensis</name>
    <name type="common">Fruit fly</name>
    <name type="synonym">Scaptodrosophila lebanonensis</name>
    <dbReference type="NCBI Taxonomy" id="7225"/>
    <lineage>
        <taxon>Eukaryota</taxon>
        <taxon>Metazoa</taxon>
        <taxon>Ecdysozoa</taxon>
        <taxon>Arthropoda</taxon>
        <taxon>Hexapoda</taxon>
        <taxon>Insecta</taxon>
        <taxon>Pterygota</taxon>
        <taxon>Neoptera</taxon>
        <taxon>Endopterygota</taxon>
        <taxon>Diptera</taxon>
        <taxon>Brachycera</taxon>
        <taxon>Muscomorpha</taxon>
        <taxon>Ephydroidea</taxon>
        <taxon>Drosophilidae</taxon>
        <taxon>Scaptodrosophila</taxon>
    </lineage>
</organism>
<gene>
    <name evidence="3" type="primary">LOC115622032</name>
</gene>
<dbReference type="GeneID" id="115622032"/>